<dbReference type="GO" id="GO:0003676">
    <property type="term" value="F:nucleic acid binding"/>
    <property type="evidence" value="ECO:0007669"/>
    <property type="project" value="InterPro"/>
</dbReference>
<sequence length="450" mass="52550">MSYLGHFPPREDKDKVDELLTMSKKELTRLEVMQKLEEKRLRQKEAAEMLGIRERHVRRLLCAYRQEGERGLISKRRGKPSNNRLKPETKQQAIDLLHSRYHDFGPTLAHEKLSEVHWLKLSVESVRQIMITEDLWKPRKVKHRAVHQLRPRRACLGEMVQIDGSPHAWFEDRGPDCSLLVYIDDATGRLMELFYTPAESTFSYFAATRRYLAKYGRPMAFYSDKHGIFRVNAKNALSGSGMTQFGRAMKRLEIEIICANTPQAKGRVERVNETLQDRLVKELRLRNISTIEAANAFAPEYIQDFNRRFAVQPRSNHDTHRPLLFSEDELNLIFSHQETRILSKNLTLQYNKVIYQIQTTRPTYALRKAQVTVCENPQGEITILYKGKPLNYSIFHKQHRQAQVLTSKEIDAHLQKQKKPHKPAPHHPWRQYGRHISGKPIQDTIPHGSD</sequence>
<dbReference type="Pfam" id="PF13551">
    <property type="entry name" value="HTH_29"/>
    <property type="match status" value="1"/>
</dbReference>
<dbReference type="PANTHER" id="PTHR35004:SF7">
    <property type="entry name" value="INTEGRASE PROTEIN"/>
    <property type="match status" value="1"/>
</dbReference>
<name>A0A0F9GRH9_9ZZZZ</name>
<comment type="caution">
    <text evidence="3">The sequence shown here is derived from an EMBL/GenBank/DDBJ whole genome shotgun (WGS) entry which is preliminary data.</text>
</comment>
<evidence type="ECO:0000313" key="3">
    <source>
        <dbReference type="EMBL" id="KKL65682.1"/>
    </source>
</evidence>
<reference evidence="3" key="1">
    <citation type="journal article" date="2015" name="Nature">
        <title>Complex archaea that bridge the gap between prokaryotes and eukaryotes.</title>
        <authorList>
            <person name="Spang A."/>
            <person name="Saw J.H."/>
            <person name="Jorgensen S.L."/>
            <person name="Zaremba-Niedzwiedzka K."/>
            <person name="Martijn J."/>
            <person name="Lind A.E."/>
            <person name="van Eijk R."/>
            <person name="Schleper C."/>
            <person name="Guy L."/>
            <person name="Ettema T.J."/>
        </authorList>
    </citation>
    <scope>NUCLEOTIDE SEQUENCE</scope>
</reference>
<feature type="domain" description="Integrase catalytic" evidence="2">
    <location>
        <begin position="147"/>
        <end position="330"/>
    </location>
</feature>
<dbReference type="InterPro" id="IPR001584">
    <property type="entry name" value="Integrase_cat-core"/>
</dbReference>
<dbReference type="InterPro" id="IPR012337">
    <property type="entry name" value="RNaseH-like_sf"/>
</dbReference>
<feature type="region of interest" description="Disordered" evidence="1">
    <location>
        <begin position="413"/>
        <end position="450"/>
    </location>
</feature>
<dbReference type="SUPFAM" id="SSF46689">
    <property type="entry name" value="Homeodomain-like"/>
    <property type="match status" value="1"/>
</dbReference>
<evidence type="ECO:0000256" key="1">
    <source>
        <dbReference type="SAM" id="MobiDB-lite"/>
    </source>
</evidence>
<accession>A0A0F9GRH9</accession>
<dbReference type="InterPro" id="IPR047797">
    <property type="entry name" value="ISNCY_transpos"/>
</dbReference>
<dbReference type="EMBL" id="LAZR01027455">
    <property type="protein sequence ID" value="KKL65682.1"/>
    <property type="molecule type" value="Genomic_DNA"/>
</dbReference>
<dbReference type="InterPro" id="IPR036397">
    <property type="entry name" value="RNaseH_sf"/>
</dbReference>
<dbReference type="GO" id="GO:0015074">
    <property type="term" value="P:DNA integration"/>
    <property type="evidence" value="ECO:0007669"/>
    <property type="project" value="InterPro"/>
</dbReference>
<evidence type="ECO:0000259" key="2">
    <source>
        <dbReference type="PROSITE" id="PS50994"/>
    </source>
</evidence>
<dbReference type="PANTHER" id="PTHR35004">
    <property type="entry name" value="TRANSPOSASE RV3428C-RELATED"/>
    <property type="match status" value="1"/>
</dbReference>
<dbReference type="SUPFAM" id="SSF53098">
    <property type="entry name" value="Ribonuclease H-like"/>
    <property type="match status" value="1"/>
</dbReference>
<feature type="compositionally biased region" description="Basic residues" evidence="1">
    <location>
        <begin position="415"/>
        <end position="437"/>
    </location>
</feature>
<dbReference type="AlphaFoldDB" id="A0A0F9GRH9"/>
<dbReference type="Gene3D" id="3.30.420.10">
    <property type="entry name" value="Ribonuclease H-like superfamily/Ribonuclease H"/>
    <property type="match status" value="1"/>
</dbReference>
<organism evidence="3">
    <name type="scientific">marine sediment metagenome</name>
    <dbReference type="NCBI Taxonomy" id="412755"/>
    <lineage>
        <taxon>unclassified sequences</taxon>
        <taxon>metagenomes</taxon>
        <taxon>ecological metagenomes</taxon>
    </lineage>
</organism>
<protein>
    <recommendedName>
        <fullName evidence="2">Integrase catalytic domain-containing protein</fullName>
    </recommendedName>
</protein>
<proteinExistence type="predicted"/>
<dbReference type="NCBIfam" id="NF033594">
    <property type="entry name" value="transpos_ISNCY_2"/>
    <property type="match status" value="1"/>
</dbReference>
<dbReference type="PROSITE" id="PS50994">
    <property type="entry name" value="INTEGRASE"/>
    <property type="match status" value="1"/>
</dbReference>
<gene>
    <name evidence="3" type="ORF">LCGC14_2152530</name>
</gene>
<dbReference type="InterPro" id="IPR009057">
    <property type="entry name" value="Homeodomain-like_sf"/>
</dbReference>